<feature type="binding site" evidence="5">
    <location>
        <position position="279"/>
    </location>
    <ligand>
        <name>(2E)-4-hydroxy-3-methylbut-2-enyl diphosphate</name>
        <dbReference type="ChEBI" id="CHEBI:128753"/>
    </ligand>
</feature>
<dbReference type="GO" id="GO:0051539">
    <property type="term" value="F:4 iron, 4 sulfur cluster binding"/>
    <property type="evidence" value="ECO:0007669"/>
    <property type="project" value="UniProtKB-UniRule"/>
</dbReference>
<dbReference type="Proteomes" id="UP000004728">
    <property type="component" value="Unassembled WGS sequence"/>
</dbReference>
<feature type="binding site" evidence="5">
    <location>
        <position position="236"/>
    </location>
    <ligand>
        <name>isopentenyl diphosphate</name>
        <dbReference type="ChEBI" id="CHEBI:128769"/>
    </ligand>
</feature>
<feature type="binding site" evidence="5">
    <location>
        <position position="279"/>
    </location>
    <ligand>
        <name>isopentenyl diphosphate</name>
        <dbReference type="ChEBI" id="CHEBI:128769"/>
    </ligand>
</feature>
<dbReference type="Pfam" id="PF02401">
    <property type="entry name" value="LYTB"/>
    <property type="match status" value="1"/>
</dbReference>
<evidence type="ECO:0000256" key="5">
    <source>
        <dbReference type="HAMAP-Rule" id="MF_00191"/>
    </source>
</evidence>
<evidence type="ECO:0000256" key="1">
    <source>
        <dbReference type="ARBA" id="ARBA00022485"/>
    </source>
</evidence>
<dbReference type="NCBIfam" id="TIGR00216">
    <property type="entry name" value="ispH_lytB"/>
    <property type="match status" value="1"/>
</dbReference>
<evidence type="ECO:0000256" key="2">
    <source>
        <dbReference type="ARBA" id="ARBA00022723"/>
    </source>
</evidence>
<keyword evidence="1 5" id="KW-0004">4Fe-4S</keyword>
<feature type="binding site" evidence="5">
    <location>
        <position position="25"/>
    </location>
    <ligand>
        <name>[4Fe-4S] cluster</name>
        <dbReference type="ChEBI" id="CHEBI:49883"/>
    </ligand>
</feature>
<feature type="binding site" evidence="5">
    <location>
        <position position="87"/>
    </location>
    <ligand>
        <name>dimethylallyl diphosphate</name>
        <dbReference type="ChEBI" id="CHEBI:57623"/>
    </ligand>
</feature>
<evidence type="ECO:0000256" key="3">
    <source>
        <dbReference type="ARBA" id="ARBA00023004"/>
    </source>
</evidence>
<dbReference type="Gene3D" id="3.40.50.11270">
    <property type="match status" value="1"/>
</dbReference>
<comment type="cofactor">
    <cofactor evidence="5">
        <name>[4Fe-4S] cluster</name>
        <dbReference type="ChEBI" id="CHEBI:49883"/>
    </cofactor>
    <text evidence="5">Binds 1 [4Fe-4S] cluster per subunit.</text>
</comment>
<feature type="binding site" evidence="5">
    <location>
        <position position="177"/>
    </location>
    <ligand>
        <name>(2E)-4-hydroxy-3-methylbut-2-enyl diphosphate</name>
        <dbReference type="ChEBI" id="CHEBI:128753"/>
    </ligand>
</feature>
<evidence type="ECO:0000256" key="4">
    <source>
        <dbReference type="ARBA" id="ARBA00023014"/>
    </source>
</evidence>
<feature type="binding site" evidence="5">
    <location>
        <position position="236"/>
    </location>
    <ligand>
        <name>dimethylallyl diphosphate</name>
        <dbReference type="ChEBI" id="CHEBI:57623"/>
    </ligand>
</feature>
<dbReference type="OrthoDB" id="9804068at2"/>
<feature type="binding site" evidence="5">
    <location>
        <position position="137"/>
    </location>
    <ligand>
        <name>(2E)-4-hydroxy-3-methylbut-2-enyl diphosphate</name>
        <dbReference type="ChEBI" id="CHEBI:128753"/>
    </ligand>
</feature>
<protein>
    <recommendedName>
        <fullName evidence="5">4-hydroxy-3-methylbut-2-enyl diphosphate reductase</fullName>
        <shortName evidence="5">HMBPP reductase</shortName>
        <ecNumber evidence="5">1.17.7.4</ecNumber>
    </recommendedName>
</protein>
<name>F1Z7H6_9SPHN</name>
<dbReference type="GO" id="GO:0016114">
    <property type="term" value="P:terpenoid biosynthetic process"/>
    <property type="evidence" value="ECO:0007669"/>
    <property type="project" value="UniProtKB-UniRule"/>
</dbReference>
<dbReference type="PANTHER" id="PTHR30426:SF0">
    <property type="entry name" value="4-HYDROXY-3-METHYLBUT-2-ENYL DIPHOSPHATE REDUCTASE"/>
    <property type="match status" value="1"/>
</dbReference>
<dbReference type="STRING" id="983920.Y88_1520"/>
<feature type="binding site" evidence="5">
    <location>
        <position position="109"/>
    </location>
    <ligand>
        <name>[4Fe-4S] cluster</name>
        <dbReference type="ChEBI" id="CHEBI:49883"/>
    </ligand>
</feature>
<dbReference type="UniPathway" id="UPA00056">
    <property type="reaction ID" value="UER00097"/>
</dbReference>
<dbReference type="RefSeq" id="WP_008067668.1">
    <property type="nucleotide sequence ID" value="NZ_AQWK01000015.1"/>
</dbReference>
<dbReference type="HAMAP" id="MF_00191">
    <property type="entry name" value="IspH"/>
    <property type="match status" value="1"/>
</dbReference>
<evidence type="ECO:0000313" key="6">
    <source>
        <dbReference type="EMBL" id="EGD59488.1"/>
    </source>
</evidence>
<proteinExistence type="inferred from homology"/>
<feature type="binding site" evidence="5">
    <location>
        <position position="54"/>
    </location>
    <ligand>
        <name>dimethylallyl diphosphate</name>
        <dbReference type="ChEBI" id="CHEBI:57623"/>
    </ligand>
</feature>
<dbReference type="NCBIfam" id="NF002190">
    <property type="entry name" value="PRK01045.1-4"/>
    <property type="match status" value="1"/>
</dbReference>
<keyword evidence="5" id="KW-0414">Isoprene biosynthesis</keyword>
<dbReference type="GO" id="GO:0019288">
    <property type="term" value="P:isopentenyl diphosphate biosynthetic process, methylerythritol 4-phosphate pathway"/>
    <property type="evidence" value="ECO:0007669"/>
    <property type="project" value="UniProtKB-UniRule"/>
</dbReference>
<reference evidence="6 7" key="1">
    <citation type="journal article" date="2012" name="J. Bacteriol.">
        <title>Draft Genome Sequence of Novosphingobium nitrogenifigens Y88T.</title>
        <authorList>
            <person name="Strabala T.J."/>
            <person name="Macdonald L."/>
            <person name="Liu V."/>
            <person name="Smit A.M."/>
        </authorList>
    </citation>
    <scope>NUCLEOTIDE SEQUENCE [LARGE SCALE GENOMIC DNA]</scope>
    <source>
        <strain evidence="6 7">DSM 19370</strain>
    </source>
</reference>
<keyword evidence="2 5" id="KW-0479">Metal-binding</keyword>
<feature type="binding site" evidence="5">
    <location>
        <position position="237"/>
    </location>
    <ligand>
        <name>(2E)-4-hydroxy-3-methylbut-2-enyl diphosphate</name>
        <dbReference type="ChEBI" id="CHEBI:128753"/>
    </ligand>
</feature>
<dbReference type="AlphaFoldDB" id="F1Z7H6"/>
<keyword evidence="5" id="KW-0560">Oxidoreductase</keyword>
<accession>F1Z7H6</accession>
<feature type="active site" description="Proton donor" evidence="5">
    <location>
        <position position="139"/>
    </location>
</feature>
<feature type="binding site" evidence="5">
    <location>
        <position position="54"/>
    </location>
    <ligand>
        <name>isopentenyl diphosphate</name>
        <dbReference type="ChEBI" id="CHEBI:128769"/>
    </ligand>
</feature>
<feature type="binding site" evidence="5">
    <location>
        <position position="236"/>
    </location>
    <ligand>
        <name>(2E)-4-hydroxy-3-methylbut-2-enyl diphosphate</name>
        <dbReference type="ChEBI" id="CHEBI:128753"/>
    </ligand>
</feature>
<comment type="caution">
    <text evidence="6">The sequence shown here is derived from an EMBL/GenBank/DDBJ whole genome shotgun (WGS) entry which is preliminary data.</text>
</comment>
<dbReference type="Gene3D" id="3.40.1010.20">
    <property type="entry name" value="4-hydroxy-3-methylbut-2-enyl diphosphate reductase, catalytic domain"/>
    <property type="match status" value="2"/>
</dbReference>
<feature type="binding site" evidence="5">
    <location>
        <position position="279"/>
    </location>
    <ligand>
        <name>dimethylallyl diphosphate</name>
        <dbReference type="ChEBI" id="CHEBI:57623"/>
    </ligand>
</feature>
<keyword evidence="4 5" id="KW-0411">Iron-sulfur</keyword>
<comment type="catalytic activity">
    <reaction evidence="5">
        <text>isopentenyl diphosphate + 2 oxidized [2Fe-2S]-[ferredoxin] + H2O = (2E)-4-hydroxy-3-methylbut-2-enyl diphosphate + 2 reduced [2Fe-2S]-[ferredoxin] + 2 H(+)</text>
        <dbReference type="Rhea" id="RHEA:24488"/>
        <dbReference type="Rhea" id="RHEA-COMP:10000"/>
        <dbReference type="Rhea" id="RHEA-COMP:10001"/>
        <dbReference type="ChEBI" id="CHEBI:15377"/>
        <dbReference type="ChEBI" id="CHEBI:15378"/>
        <dbReference type="ChEBI" id="CHEBI:33737"/>
        <dbReference type="ChEBI" id="CHEBI:33738"/>
        <dbReference type="ChEBI" id="CHEBI:128753"/>
        <dbReference type="ChEBI" id="CHEBI:128769"/>
        <dbReference type="EC" id="1.17.7.4"/>
    </reaction>
</comment>
<sequence>MQHSETGTGSSRPLNIILANPRGFCAGVTRAIDIVERALERYGAPVYVRHEIVHNKHVVDTLRAKGAVFVDELDEVPAGAVTIFSAHGVARSVEKDAEERGLPVFDATCPLVTKVHVQGRRYVKAGRTLILIGHAGHAEVIGTLGQIDAPVHLVSTAEDVDSLDLPLDTPLAYVTQTTLSVDDTRSVIQAIHARFPDVIGPDINEICYATQNRQTAVRELAGKSDLLIVVGARNSSNSNRLKEIGLEAGVPAHLVDDGAGVDPSWLDNIDTVGITAGASAPDALVDSVISRLAAIRSVTVTQLDGVREDVQFTLPSALRRAAVPANQD</sequence>
<feature type="binding site" evidence="5">
    <location>
        <position position="237"/>
    </location>
    <ligand>
        <name>isopentenyl diphosphate</name>
        <dbReference type="ChEBI" id="CHEBI:128769"/>
    </ligand>
</feature>
<evidence type="ECO:0000313" key="7">
    <source>
        <dbReference type="Proteomes" id="UP000004728"/>
    </source>
</evidence>
<comment type="function">
    <text evidence="5">Catalyzes the conversion of 1-hydroxy-2-methyl-2-(E)-butenyl 4-diphosphate (HMBPP) into a mixture of isopentenyl diphosphate (IPP) and dimethylallyl diphosphate (DMAPP). Acts in the terminal step of the DOXP/MEP pathway for isoprenoid precursor biosynthesis.</text>
</comment>
<dbReference type="InParanoid" id="F1Z7H6"/>
<dbReference type="EC" id="1.17.7.4" evidence="5"/>
<feature type="binding site" evidence="5">
    <location>
        <position position="54"/>
    </location>
    <ligand>
        <name>(2E)-4-hydroxy-3-methylbut-2-enyl diphosphate</name>
        <dbReference type="ChEBI" id="CHEBI:128753"/>
    </ligand>
</feature>
<gene>
    <name evidence="5" type="primary">ispH</name>
    <name evidence="6" type="ORF">Y88_1520</name>
</gene>
<dbReference type="GO" id="GO:0051745">
    <property type="term" value="F:4-hydroxy-3-methylbut-2-enyl diphosphate reductase activity"/>
    <property type="evidence" value="ECO:0007669"/>
    <property type="project" value="UniProtKB-UniRule"/>
</dbReference>
<comment type="similarity">
    <text evidence="5">Belongs to the IspH family.</text>
</comment>
<keyword evidence="3 5" id="KW-0408">Iron</keyword>
<feature type="binding site" evidence="5">
    <location>
        <position position="137"/>
    </location>
    <ligand>
        <name>isopentenyl diphosphate</name>
        <dbReference type="ChEBI" id="CHEBI:128769"/>
    </ligand>
</feature>
<dbReference type="GO" id="GO:0046872">
    <property type="term" value="F:metal ion binding"/>
    <property type="evidence" value="ECO:0007669"/>
    <property type="project" value="UniProtKB-KW"/>
</dbReference>
<keyword evidence="7" id="KW-1185">Reference proteome</keyword>
<feature type="binding site" evidence="5">
    <location>
        <position position="235"/>
    </location>
    <ligand>
        <name>dimethylallyl diphosphate</name>
        <dbReference type="ChEBI" id="CHEBI:57623"/>
    </ligand>
</feature>
<dbReference type="GO" id="GO:0050992">
    <property type="term" value="P:dimethylallyl diphosphate biosynthetic process"/>
    <property type="evidence" value="ECO:0007669"/>
    <property type="project" value="UniProtKB-UniRule"/>
</dbReference>
<dbReference type="CDD" id="cd13944">
    <property type="entry name" value="lytB_ispH"/>
    <property type="match status" value="1"/>
</dbReference>
<dbReference type="NCBIfam" id="NF002188">
    <property type="entry name" value="PRK01045.1-2"/>
    <property type="match status" value="1"/>
</dbReference>
<dbReference type="EMBL" id="AEWJ01000032">
    <property type="protein sequence ID" value="EGD59488.1"/>
    <property type="molecule type" value="Genomic_DNA"/>
</dbReference>
<dbReference type="UniPathway" id="UPA00059">
    <property type="reaction ID" value="UER00105"/>
</dbReference>
<dbReference type="FunCoup" id="F1Z7H6">
    <property type="interactions" value="448"/>
</dbReference>
<feature type="binding site" evidence="5">
    <location>
        <position position="137"/>
    </location>
    <ligand>
        <name>dimethylallyl diphosphate</name>
        <dbReference type="ChEBI" id="CHEBI:57623"/>
    </ligand>
</feature>
<dbReference type="eggNOG" id="COG0761">
    <property type="taxonomic scope" value="Bacteria"/>
</dbReference>
<feature type="binding site" evidence="5">
    <location>
        <position position="87"/>
    </location>
    <ligand>
        <name>(2E)-4-hydroxy-3-methylbut-2-enyl diphosphate</name>
        <dbReference type="ChEBI" id="CHEBI:128753"/>
    </ligand>
</feature>
<comment type="pathway">
    <text evidence="5">Isoprenoid biosynthesis; isopentenyl diphosphate biosynthesis via DXP pathway; isopentenyl diphosphate from 1-deoxy-D-xylulose 5-phosphate: step 6/6.</text>
</comment>
<feature type="binding site" evidence="5">
    <location>
        <position position="235"/>
    </location>
    <ligand>
        <name>(2E)-4-hydroxy-3-methylbut-2-enyl diphosphate</name>
        <dbReference type="ChEBI" id="CHEBI:128753"/>
    </ligand>
</feature>
<feature type="binding site" evidence="5">
    <location>
        <position position="207"/>
    </location>
    <ligand>
        <name>[4Fe-4S] cluster</name>
        <dbReference type="ChEBI" id="CHEBI:49883"/>
    </ligand>
</feature>
<comment type="catalytic activity">
    <reaction evidence="5">
        <text>dimethylallyl diphosphate + 2 oxidized [2Fe-2S]-[ferredoxin] + H2O = (2E)-4-hydroxy-3-methylbut-2-enyl diphosphate + 2 reduced [2Fe-2S]-[ferredoxin] + 2 H(+)</text>
        <dbReference type="Rhea" id="RHEA:24825"/>
        <dbReference type="Rhea" id="RHEA-COMP:10000"/>
        <dbReference type="Rhea" id="RHEA-COMP:10001"/>
        <dbReference type="ChEBI" id="CHEBI:15377"/>
        <dbReference type="ChEBI" id="CHEBI:15378"/>
        <dbReference type="ChEBI" id="CHEBI:33737"/>
        <dbReference type="ChEBI" id="CHEBI:33738"/>
        <dbReference type="ChEBI" id="CHEBI:57623"/>
        <dbReference type="ChEBI" id="CHEBI:128753"/>
        <dbReference type="EC" id="1.17.7.4"/>
    </reaction>
</comment>
<organism evidence="6 7">
    <name type="scientific">Novosphingobium nitrogenifigens DSM 19370</name>
    <dbReference type="NCBI Taxonomy" id="983920"/>
    <lineage>
        <taxon>Bacteria</taxon>
        <taxon>Pseudomonadati</taxon>
        <taxon>Pseudomonadota</taxon>
        <taxon>Alphaproteobacteria</taxon>
        <taxon>Sphingomonadales</taxon>
        <taxon>Sphingomonadaceae</taxon>
        <taxon>Novosphingobium</taxon>
    </lineage>
</organism>
<feature type="binding site" evidence="5">
    <location>
        <position position="235"/>
    </location>
    <ligand>
        <name>isopentenyl diphosphate</name>
        <dbReference type="ChEBI" id="CHEBI:128769"/>
    </ligand>
</feature>
<comment type="pathway">
    <text evidence="5">Isoprenoid biosynthesis; dimethylallyl diphosphate biosynthesis; dimethylallyl diphosphate from (2E)-4-hydroxy-3-methylbutenyl diphosphate: step 1/1.</text>
</comment>
<dbReference type="HOGENOM" id="CLU_027486_1_0_5"/>
<dbReference type="InterPro" id="IPR003451">
    <property type="entry name" value="LytB/IspH"/>
</dbReference>
<feature type="binding site" evidence="5">
    <location>
        <position position="237"/>
    </location>
    <ligand>
        <name>dimethylallyl diphosphate</name>
        <dbReference type="ChEBI" id="CHEBI:57623"/>
    </ligand>
</feature>
<dbReference type="PANTHER" id="PTHR30426">
    <property type="entry name" value="4-HYDROXY-3-METHYLBUT-2-ENYL DIPHOSPHATE REDUCTASE"/>
    <property type="match status" value="1"/>
</dbReference>
<feature type="binding site" evidence="5">
    <location>
        <position position="87"/>
    </location>
    <ligand>
        <name>isopentenyl diphosphate</name>
        <dbReference type="ChEBI" id="CHEBI:128769"/>
    </ligand>
</feature>